<evidence type="ECO:0000313" key="11">
    <source>
        <dbReference type="Proteomes" id="UP001595816"/>
    </source>
</evidence>
<dbReference type="InterPro" id="IPR027417">
    <property type="entry name" value="P-loop_NTPase"/>
</dbReference>
<feature type="transmembrane region" description="Helical" evidence="7">
    <location>
        <begin position="68"/>
        <end position="88"/>
    </location>
</feature>
<dbReference type="RefSeq" id="WP_253760031.1">
    <property type="nucleotide sequence ID" value="NZ_JAMZDZ010000001.1"/>
</dbReference>
<comment type="caution">
    <text evidence="10">The sequence shown here is derived from an EMBL/GenBank/DDBJ whole genome shotgun (WGS) entry which is preliminary data.</text>
</comment>
<dbReference type="InterPro" id="IPR011527">
    <property type="entry name" value="ABC1_TM_dom"/>
</dbReference>
<evidence type="ECO:0000256" key="1">
    <source>
        <dbReference type="ARBA" id="ARBA00004651"/>
    </source>
</evidence>
<keyword evidence="2 7" id="KW-0812">Transmembrane</keyword>
<dbReference type="EMBL" id="JBHSAY010000003">
    <property type="protein sequence ID" value="MFC4129786.1"/>
    <property type="molecule type" value="Genomic_DNA"/>
</dbReference>
<organism evidence="10 11">
    <name type="scientific">Hamadaea flava</name>
    <dbReference type="NCBI Taxonomy" id="1742688"/>
    <lineage>
        <taxon>Bacteria</taxon>
        <taxon>Bacillati</taxon>
        <taxon>Actinomycetota</taxon>
        <taxon>Actinomycetes</taxon>
        <taxon>Micromonosporales</taxon>
        <taxon>Micromonosporaceae</taxon>
        <taxon>Hamadaea</taxon>
    </lineage>
</organism>
<feature type="domain" description="ABC transporter" evidence="8">
    <location>
        <begin position="342"/>
        <end position="576"/>
    </location>
</feature>
<feature type="transmembrane region" description="Helical" evidence="7">
    <location>
        <begin position="169"/>
        <end position="188"/>
    </location>
</feature>
<dbReference type="Gene3D" id="3.40.50.300">
    <property type="entry name" value="P-loop containing nucleotide triphosphate hydrolases"/>
    <property type="match status" value="1"/>
</dbReference>
<keyword evidence="5 7" id="KW-1133">Transmembrane helix</keyword>
<keyword evidence="11" id="KW-1185">Reference proteome</keyword>
<evidence type="ECO:0000259" key="8">
    <source>
        <dbReference type="PROSITE" id="PS50893"/>
    </source>
</evidence>
<dbReference type="CDD" id="cd07346">
    <property type="entry name" value="ABC_6TM_exporters"/>
    <property type="match status" value="1"/>
</dbReference>
<dbReference type="InterPro" id="IPR039421">
    <property type="entry name" value="Type_1_exporter"/>
</dbReference>
<evidence type="ECO:0000256" key="7">
    <source>
        <dbReference type="SAM" id="Phobius"/>
    </source>
</evidence>
<sequence length="579" mass="61196">MSREILPIATGPVVRAYALRLLREHRSALGLVVLLHALAAVAGLFAPALLGSLIDTVADHGTRGRVDLLALAIVLAVLANAVFIRFAVYAAARFGERMLADIREEFVDGVLGVPLSTVERAGTGDLMTRASRDVGSLNHSVRRGVPELFVAVVTAVLSAGALVLNNWKLALPCLLGAPILIVIARWYLGRATPGYLRENAAYADVTDSLAETVEGARTSEAFGFGGRRRADIDAKISQSYAAERFTLRLRTILFPTIDAGFYISITATLVLGGAFYFQGWVSIGELAAAVAYVQLMVRPIEHALEWLDEIQVGGAALARLVGVSLAAGEPSATATQPVGSDLVATGVTYSYMEGRPVLHGIDLTLRPGERLAMVGPSGAGKSTLGRLLAGIHPPTAGSVTVGGAPLADLPLPVRRGEVALVTQEHHVFLGTLRDNLLLARPSATDPELWRALSAVDLAGWVAELPDGLETEVGQGAFTVPPAQAQQLALARLVLADPHTLVLDEATSLIDPRAARHLERSLAAVLDGRTVVAIAHRLFSAHDADRVAVVEDGRIAELGSHDELVAADGSYAALWRSWQA</sequence>
<name>A0ABV8LH01_9ACTN</name>
<comment type="subcellular location">
    <subcellularLocation>
        <location evidence="1">Cell membrane</location>
        <topology evidence="1">Multi-pass membrane protein</topology>
    </subcellularLocation>
</comment>
<keyword evidence="6 7" id="KW-0472">Membrane</keyword>
<gene>
    <name evidence="10" type="ORF">ACFOZ4_04130</name>
</gene>
<dbReference type="PANTHER" id="PTHR43394:SF1">
    <property type="entry name" value="ATP-BINDING CASSETTE SUB-FAMILY B MEMBER 10, MITOCHONDRIAL"/>
    <property type="match status" value="1"/>
</dbReference>
<dbReference type="Proteomes" id="UP001595816">
    <property type="component" value="Unassembled WGS sequence"/>
</dbReference>
<dbReference type="SMART" id="SM00382">
    <property type="entry name" value="AAA"/>
    <property type="match status" value="1"/>
</dbReference>
<dbReference type="PANTHER" id="PTHR43394">
    <property type="entry name" value="ATP-DEPENDENT PERMEASE MDL1, MITOCHONDRIAL"/>
    <property type="match status" value="1"/>
</dbReference>
<evidence type="ECO:0000256" key="2">
    <source>
        <dbReference type="ARBA" id="ARBA00022692"/>
    </source>
</evidence>
<evidence type="ECO:0000313" key="10">
    <source>
        <dbReference type="EMBL" id="MFC4129786.1"/>
    </source>
</evidence>
<proteinExistence type="predicted"/>
<evidence type="ECO:0000256" key="6">
    <source>
        <dbReference type="ARBA" id="ARBA00023136"/>
    </source>
</evidence>
<dbReference type="Pfam" id="PF00005">
    <property type="entry name" value="ABC_tran"/>
    <property type="match status" value="1"/>
</dbReference>
<dbReference type="InterPro" id="IPR003593">
    <property type="entry name" value="AAA+_ATPase"/>
</dbReference>
<feature type="transmembrane region" description="Helical" evidence="7">
    <location>
        <begin position="28"/>
        <end position="48"/>
    </location>
</feature>
<dbReference type="Pfam" id="PF00664">
    <property type="entry name" value="ABC_membrane"/>
    <property type="match status" value="1"/>
</dbReference>
<keyword evidence="3" id="KW-0547">Nucleotide-binding</keyword>
<dbReference type="InterPro" id="IPR036640">
    <property type="entry name" value="ABC1_TM_sf"/>
</dbReference>
<protein>
    <submittedName>
        <fullName evidence="10">ABC transporter ATP-binding protein</fullName>
    </submittedName>
</protein>
<keyword evidence="4 10" id="KW-0067">ATP-binding</keyword>
<feature type="transmembrane region" description="Helical" evidence="7">
    <location>
        <begin position="252"/>
        <end position="277"/>
    </location>
</feature>
<evidence type="ECO:0000256" key="3">
    <source>
        <dbReference type="ARBA" id="ARBA00022741"/>
    </source>
</evidence>
<dbReference type="Gene3D" id="1.20.1560.10">
    <property type="entry name" value="ABC transporter type 1, transmembrane domain"/>
    <property type="match status" value="1"/>
</dbReference>
<feature type="transmembrane region" description="Helical" evidence="7">
    <location>
        <begin position="145"/>
        <end position="163"/>
    </location>
</feature>
<dbReference type="InterPro" id="IPR003439">
    <property type="entry name" value="ABC_transporter-like_ATP-bd"/>
</dbReference>
<dbReference type="SUPFAM" id="SSF90123">
    <property type="entry name" value="ABC transporter transmembrane region"/>
    <property type="match status" value="1"/>
</dbReference>
<dbReference type="GO" id="GO:0005524">
    <property type="term" value="F:ATP binding"/>
    <property type="evidence" value="ECO:0007669"/>
    <property type="project" value="UniProtKB-KW"/>
</dbReference>
<reference evidence="11" key="1">
    <citation type="journal article" date="2019" name="Int. J. Syst. Evol. Microbiol.">
        <title>The Global Catalogue of Microorganisms (GCM) 10K type strain sequencing project: providing services to taxonomists for standard genome sequencing and annotation.</title>
        <authorList>
            <consortium name="The Broad Institute Genomics Platform"/>
            <consortium name="The Broad Institute Genome Sequencing Center for Infectious Disease"/>
            <person name="Wu L."/>
            <person name="Ma J."/>
        </authorList>
    </citation>
    <scope>NUCLEOTIDE SEQUENCE [LARGE SCALE GENOMIC DNA]</scope>
    <source>
        <strain evidence="11">CGMCC 4.7289</strain>
    </source>
</reference>
<dbReference type="PROSITE" id="PS50929">
    <property type="entry name" value="ABC_TM1F"/>
    <property type="match status" value="1"/>
</dbReference>
<evidence type="ECO:0000256" key="5">
    <source>
        <dbReference type="ARBA" id="ARBA00022989"/>
    </source>
</evidence>
<evidence type="ECO:0000259" key="9">
    <source>
        <dbReference type="PROSITE" id="PS50929"/>
    </source>
</evidence>
<accession>A0ABV8LH01</accession>
<dbReference type="PROSITE" id="PS50893">
    <property type="entry name" value="ABC_TRANSPORTER_2"/>
    <property type="match status" value="1"/>
</dbReference>
<dbReference type="SUPFAM" id="SSF52540">
    <property type="entry name" value="P-loop containing nucleoside triphosphate hydrolases"/>
    <property type="match status" value="1"/>
</dbReference>
<evidence type="ECO:0000256" key="4">
    <source>
        <dbReference type="ARBA" id="ARBA00022840"/>
    </source>
</evidence>
<feature type="domain" description="ABC transmembrane type-1" evidence="9">
    <location>
        <begin position="31"/>
        <end position="311"/>
    </location>
</feature>